<dbReference type="PROSITE" id="PS01165">
    <property type="entry name" value="COPPER_AMINE_OXID_2"/>
    <property type="match status" value="1"/>
</dbReference>
<dbReference type="InterPro" id="IPR015798">
    <property type="entry name" value="Cu_amine_oxidase_C"/>
</dbReference>
<evidence type="ECO:0000313" key="7">
    <source>
        <dbReference type="EMBL" id="MFC4245267.1"/>
    </source>
</evidence>
<comment type="cofactor">
    <cofactor evidence="4">
        <name>Cu cation</name>
        <dbReference type="ChEBI" id="CHEBI:23378"/>
    </cofactor>
    <text evidence="4">Contains 1 topaquinone per subunit.</text>
</comment>
<comment type="cofactor">
    <cofactor evidence="1">
        <name>Cu cation</name>
        <dbReference type="ChEBI" id="CHEBI:23378"/>
    </cofactor>
</comment>
<dbReference type="Proteomes" id="UP001595900">
    <property type="component" value="Unassembled WGS sequence"/>
</dbReference>
<evidence type="ECO:0000256" key="1">
    <source>
        <dbReference type="ARBA" id="ARBA00001935"/>
    </source>
</evidence>
<keyword evidence="4" id="KW-0479">Metal-binding</keyword>
<dbReference type="EMBL" id="JBHSCN010000023">
    <property type="protein sequence ID" value="MFC4245267.1"/>
    <property type="molecule type" value="Genomic_DNA"/>
</dbReference>
<dbReference type="EC" id="1.4.3.-" evidence="4"/>
<comment type="PTM">
    <text evidence="4">Topaquinone (TPQ) is generated by copper-dependent autoxidation of a specific tyrosyl residue.</text>
</comment>
<protein>
    <recommendedName>
        <fullName evidence="4">Amine oxidase</fullName>
        <ecNumber evidence="4">1.4.3.-</ecNumber>
    </recommendedName>
</protein>
<evidence type="ECO:0000256" key="4">
    <source>
        <dbReference type="RuleBase" id="RU000672"/>
    </source>
</evidence>
<gene>
    <name evidence="7" type="ORF">ACFOYW_18000</name>
</gene>
<feature type="compositionally biased region" description="Low complexity" evidence="5">
    <location>
        <begin position="110"/>
        <end position="123"/>
    </location>
</feature>
<evidence type="ECO:0000259" key="6">
    <source>
        <dbReference type="Pfam" id="PF01179"/>
    </source>
</evidence>
<dbReference type="SUPFAM" id="SSF49998">
    <property type="entry name" value="Amine oxidase catalytic domain"/>
    <property type="match status" value="1"/>
</dbReference>
<keyword evidence="4" id="KW-0186">Copper</keyword>
<comment type="catalytic activity">
    <reaction evidence="3">
        <text>a primary methyl amine + O2 + H2O = an aldehyde + H2O2 + NH4(+)</text>
        <dbReference type="Rhea" id="RHEA:16153"/>
        <dbReference type="ChEBI" id="CHEBI:15377"/>
        <dbReference type="ChEBI" id="CHEBI:15379"/>
        <dbReference type="ChEBI" id="CHEBI:16240"/>
        <dbReference type="ChEBI" id="CHEBI:17478"/>
        <dbReference type="ChEBI" id="CHEBI:28938"/>
        <dbReference type="ChEBI" id="CHEBI:228804"/>
        <dbReference type="EC" id="1.4.3.21"/>
    </reaction>
</comment>
<feature type="compositionally biased region" description="Basic and acidic residues" evidence="5">
    <location>
        <begin position="125"/>
        <end position="134"/>
    </location>
</feature>
<dbReference type="InterPro" id="IPR049947">
    <property type="entry name" value="Cu_Am_Ox_Cu-bd"/>
</dbReference>
<accession>A0ABV8QBE6</accession>
<evidence type="ECO:0000256" key="2">
    <source>
        <dbReference type="ARBA" id="ARBA00011738"/>
    </source>
</evidence>
<keyword evidence="8" id="KW-1185">Reference proteome</keyword>
<feature type="domain" description="Copper amine oxidase catalytic" evidence="6">
    <location>
        <begin position="40"/>
        <end position="98"/>
    </location>
</feature>
<dbReference type="InterPro" id="IPR000269">
    <property type="entry name" value="Cu_amine_oxidase"/>
</dbReference>
<dbReference type="Gene3D" id="2.70.98.20">
    <property type="entry name" value="Copper amine oxidase, catalytic domain"/>
    <property type="match status" value="1"/>
</dbReference>
<evidence type="ECO:0000313" key="8">
    <source>
        <dbReference type="Proteomes" id="UP001595900"/>
    </source>
</evidence>
<proteinExistence type="inferred from homology"/>
<dbReference type="PANTHER" id="PTHR10638">
    <property type="entry name" value="COPPER AMINE OXIDASE"/>
    <property type="match status" value="1"/>
</dbReference>
<sequence>MPCRPSSQGCCEAAAILRDELEQRVGLGKALRGQREGDAGDEGAVVAADRNLDGDDIVLWTTFGLTHFPRPEDWPVMPTDYVKFTMKPYGFFDRNPALNIKATESDHCGPAHAGHSANAGHAGHVAHDGHDHQH</sequence>
<keyword evidence="4" id="KW-0560">Oxidoreductase</keyword>
<feature type="region of interest" description="Disordered" evidence="5">
    <location>
        <begin position="108"/>
        <end position="134"/>
    </location>
</feature>
<evidence type="ECO:0000256" key="3">
    <source>
        <dbReference type="ARBA" id="ARBA00048032"/>
    </source>
</evidence>
<organism evidence="7 8">
    <name type="scientific">Gryllotalpicola reticulitermitis</name>
    <dbReference type="NCBI Taxonomy" id="1184153"/>
    <lineage>
        <taxon>Bacteria</taxon>
        <taxon>Bacillati</taxon>
        <taxon>Actinomycetota</taxon>
        <taxon>Actinomycetes</taxon>
        <taxon>Micrococcales</taxon>
        <taxon>Microbacteriaceae</taxon>
        <taxon>Gryllotalpicola</taxon>
    </lineage>
</organism>
<dbReference type="InterPro" id="IPR036460">
    <property type="entry name" value="Cu_amine_oxidase_C_sf"/>
</dbReference>
<evidence type="ECO:0000256" key="5">
    <source>
        <dbReference type="SAM" id="MobiDB-lite"/>
    </source>
</evidence>
<comment type="subunit">
    <text evidence="2">Homodimer.</text>
</comment>
<comment type="caution">
    <text evidence="7">The sequence shown here is derived from an EMBL/GenBank/DDBJ whole genome shotgun (WGS) entry which is preliminary data.</text>
</comment>
<keyword evidence="4" id="KW-0801">TPQ</keyword>
<reference evidence="8" key="1">
    <citation type="journal article" date="2019" name="Int. J. Syst. Evol. Microbiol.">
        <title>The Global Catalogue of Microorganisms (GCM) 10K type strain sequencing project: providing services to taxonomists for standard genome sequencing and annotation.</title>
        <authorList>
            <consortium name="The Broad Institute Genomics Platform"/>
            <consortium name="The Broad Institute Genome Sequencing Center for Infectious Disease"/>
            <person name="Wu L."/>
            <person name="Ma J."/>
        </authorList>
    </citation>
    <scope>NUCLEOTIDE SEQUENCE [LARGE SCALE GENOMIC DNA]</scope>
    <source>
        <strain evidence="8">CGMCC 1.10363</strain>
    </source>
</reference>
<dbReference type="Pfam" id="PF01179">
    <property type="entry name" value="Cu_amine_oxid"/>
    <property type="match status" value="1"/>
</dbReference>
<comment type="similarity">
    <text evidence="4">Belongs to the copper/topaquinone oxidase family.</text>
</comment>
<name>A0ABV8QBE6_9MICO</name>
<dbReference type="RefSeq" id="WP_390232296.1">
    <property type="nucleotide sequence ID" value="NZ_JBHSCN010000023.1"/>
</dbReference>
<dbReference type="PANTHER" id="PTHR10638:SF86">
    <property type="entry name" value="COPPER AMINE OXIDASE 1-RELATED"/>
    <property type="match status" value="1"/>
</dbReference>